<evidence type="ECO:0000313" key="2">
    <source>
        <dbReference type="Proteomes" id="UP000740727"/>
    </source>
</evidence>
<dbReference type="Gene3D" id="3.40.50.720">
    <property type="entry name" value="NAD(P)-binding Rossmann-like Domain"/>
    <property type="match status" value="1"/>
</dbReference>
<dbReference type="Pfam" id="PF00106">
    <property type="entry name" value="adh_short"/>
    <property type="match status" value="1"/>
</dbReference>
<reference evidence="1" key="1">
    <citation type="submission" date="2018-10" db="EMBL/GenBank/DDBJ databases">
        <title>Iterative Subtractive Binning of Freshwater Chronoseries Metagenomes Recovers Nearly Complete Genomes from over Four Hundred Novel Species.</title>
        <authorList>
            <person name="Rodriguez-R L.M."/>
            <person name="Tsementzi D."/>
            <person name="Luo C."/>
            <person name="Konstantinidis K.T."/>
        </authorList>
    </citation>
    <scope>NUCLEOTIDE SEQUENCE</scope>
    <source>
        <strain evidence="1">WB5_2A_028</strain>
    </source>
</reference>
<dbReference type="InterPro" id="IPR036291">
    <property type="entry name" value="NAD(P)-bd_dom_sf"/>
</dbReference>
<evidence type="ECO:0000313" key="1">
    <source>
        <dbReference type="EMBL" id="NBR94642.1"/>
    </source>
</evidence>
<sequence>MSGTSLIGKTALITGAGSGIGKACVVEFARAGARVIAVDRDEIALVFIPCLGSGSMAISPRKLNMVA</sequence>
<comment type="caution">
    <text evidence="1">The sequence shown here is derived from an EMBL/GenBank/DDBJ whole genome shotgun (WGS) entry which is preliminary data.</text>
</comment>
<dbReference type="Proteomes" id="UP000740727">
    <property type="component" value="Unassembled WGS sequence"/>
</dbReference>
<name>A0A965GFG1_9PROT</name>
<dbReference type="SUPFAM" id="SSF51735">
    <property type="entry name" value="NAD(P)-binding Rossmann-fold domains"/>
    <property type="match status" value="1"/>
</dbReference>
<gene>
    <name evidence="1" type="ORF">EBT44_07540</name>
</gene>
<proteinExistence type="predicted"/>
<dbReference type="AlphaFoldDB" id="A0A965GFG1"/>
<organism evidence="1 2">
    <name type="scientific">Candidatus Fonsibacter lacus</name>
    <dbReference type="NCBI Taxonomy" id="2576439"/>
    <lineage>
        <taxon>Bacteria</taxon>
        <taxon>Pseudomonadati</taxon>
        <taxon>Pseudomonadota</taxon>
        <taxon>Alphaproteobacteria</taxon>
        <taxon>Candidatus Pelagibacterales</taxon>
        <taxon>Candidatus Pelagibacterales incertae sedis</taxon>
        <taxon>Candidatus Fonsibacter</taxon>
    </lineage>
</organism>
<protein>
    <submittedName>
        <fullName evidence="1">SDR family NAD(P)-dependent oxidoreductase</fullName>
    </submittedName>
</protein>
<dbReference type="EMBL" id="RFXN01000241">
    <property type="protein sequence ID" value="NBR94642.1"/>
    <property type="molecule type" value="Genomic_DNA"/>
</dbReference>
<accession>A0A965GFG1</accession>
<dbReference type="InterPro" id="IPR002347">
    <property type="entry name" value="SDR_fam"/>
</dbReference>